<reference evidence="3 4" key="1">
    <citation type="submission" date="2020-03" db="EMBL/GenBank/DDBJ databases">
        <title>Genomic Encyclopedia of Type Strains, Phase IV (KMG-IV): sequencing the most valuable type-strain genomes for metagenomic binning, comparative biology and taxonomic classification.</title>
        <authorList>
            <person name="Goeker M."/>
        </authorList>
    </citation>
    <scope>NUCLEOTIDE SEQUENCE [LARGE SCALE GENOMIC DNA]</scope>
    <source>
        <strain evidence="3 4">DSM 24233</strain>
    </source>
</reference>
<accession>A0A846QLU7</accession>
<feature type="transmembrane region" description="Helical" evidence="1">
    <location>
        <begin position="32"/>
        <end position="62"/>
    </location>
</feature>
<dbReference type="GO" id="GO:0003746">
    <property type="term" value="F:translation elongation factor activity"/>
    <property type="evidence" value="ECO:0007669"/>
    <property type="project" value="UniProtKB-KW"/>
</dbReference>
<feature type="domain" description="DZANK-type" evidence="2">
    <location>
        <begin position="78"/>
        <end position="140"/>
    </location>
</feature>
<keyword evidence="3" id="KW-0648">Protein biosynthesis</keyword>
<evidence type="ECO:0000313" key="4">
    <source>
        <dbReference type="Proteomes" id="UP000580856"/>
    </source>
</evidence>
<keyword evidence="1" id="KW-1133">Transmembrane helix</keyword>
<proteinExistence type="predicted"/>
<name>A0A846QLU7_9BACT</name>
<gene>
    <name evidence="3" type="ORF">GGQ74_000055</name>
</gene>
<dbReference type="InterPro" id="IPR025874">
    <property type="entry name" value="DZR"/>
</dbReference>
<evidence type="ECO:0000259" key="2">
    <source>
        <dbReference type="Pfam" id="PF12773"/>
    </source>
</evidence>
<keyword evidence="3" id="KW-0251">Elongation factor</keyword>
<evidence type="ECO:0000313" key="3">
    <source>
        <dbReference type="EMBL" id="NJB66415.1"/>
    </source>
</evidence>
<organism evidence="3 4">
    <name type="scientific">Desulfobaculum xiamenense</name>
    <dbReference type="NCBI Taxonomy" id="995050"/>
    <lineage>
        <taxon>Bacteria</taxon>
        <taxon>Pseudomonadati</taxon>
        <taxon>Thermodesulfobacteriota</taxon>
        <taxon>Desulfovibrionia</taxon>
        <taxon>Desulfovibrionales</taxon>
        <taxon>Desulfovibrionaceae</taxon>
        <taxon>Desulfobaculum</taxon>
    </lineage>
</organism>
<comment type="caution">
    <text evidence="3">The sequence shown here is derived from an EMBL/GenBank/DDBJ whole genome shotgun (WGS) entry which is preliminary data.</text>
</comment>
<dbReference type="EMBL" id="JAATJA010000001">
    <property type="protein sequence ID" value="NJB66415.1"/>
    <property type="molecule type" value="Genomic_DNA"/>
</dbReference>
<protein>
    <submittedName>
        <fullName evidence="3">RNA polymerase subunit RPABC4/transcription elongation factor Spt4</fullName>
    </submittedName>
</protein>
<dbReference type="AlphaFoldDB" id="A0A846QLU7"/>
<evidence type="ECO:0000256" key="1">
    <source>
        <dbReference type="SAM" id="Phobius"/>
    </source>
</evidence>
<sequence>MPTFVCMMVICIFAALIAGVKKRHVVGWFFETFVTCCMAILFLGVYGVLVVGLVQLAVLACLPKLSITKIDPVSMVICTNCGANLPTTFKYCPVCEHSMKEVKAKADAVRAREEWEQGRRECPHCAELIKRKAKVCCFCGKAVEPEQYPGSETSQFTFEASAES</sequence>
<dbReference type="Proteomes" id="UP000580856">
    <property type="component" value="Unassembled WGS sequence"/>
</dbReference>
<dbReference type="Pfam" id="PF12773">
    <property type="entry name" value="DZR"/>
    <property type="match status" value="1"/>
</dbReference>
<dbReference type="RefSeq" id="WP_167939553.1">
    <property type="nucleotide sequence ID" value="NZ_JAATJA010000001.1"/>
</dbReference>
<keyword evidence="1" id="KW-0812">Transmembrane</keyword>
<keyword evidence="4" id="KW-1185">Reference proteome</keyword>
<keyword evidence="1" id="KW-0472">Membrane</keyword>